<dbReference type="Gene3D" id="2.120.10.30">
    <property type="entry name" value="TolB, C-terminal domain"/>
    <property type="match status" value="1"/>
</dbReference>
<dbReference type="KEGG" id="shaw:CEB94_35905"/>
<dbReference type="AlphaFoldDB" id="A0A6G5RP35"/>
<dbReference type="InterPro" id="IPR011042">
    <property type="entry name" value="6-blade_b-propeller_TolB-like"/>
</dbReference>
<evidence type="ECO:0000313" key="3">
    <source>
        <dbReference type="Proteomes" id="UP000495940"/>
    </source>
</evidence>
<evidence type="ECO:0000313" key="2">
    <source>
        <dbReference type="EMBL" id="QCD59591.1"/>
    </source>
</evidence>
<feature type="compositionally biased region" description="Gly residues" evidence="1">
    <location>
        <begin position="186"/>
        <end position="196"/>
    </location>
</feature>
<proteinExistence type="predicted"/>
<reference evidence="2 3" key="1">
    <citation type="submission" date="2017-06" db="EMBL/GenBank/DDBJ databases">
        <title>Complete Genome Sequence of Streptomyces hawaiiensis NRRL 15010 and insights into acyldepsipeptides biosynthesis.</title>
        <authorList>
            <person name="Mariita R.M."/>
            <person name="Sello J.K."/>
        </authorList>
    </citation>
    <scope>NUCLEOTIDE SEQUENCE [LARGE SCALE GENOMIC DNA]</scope>
    <source>
        <strain evidence="2 3">ATCC 12236</strain>
    </source>
</reference>
<evidence type="ECO:0008006" key="4">
    <source>
        <dbReference type="Google" id="ProtNLM"/>
    </source>
</evidence>
<sequence>MSVPTGTASGHSRGGCPLAGVPGAYGVALDGAGTAYVANWIDGRLFAVDLRTGDKKTVATGLPGGISGVALDGAGKAYVGRREGGGQVFEVDLADGTHRVVAGFAGASTARLLLDGTGKAYTIDHSGGRLYEVTLTDGAQRVVATGLGSCEGLALDLPNGQDLRQQPSGAALAHLPQGCPGAGRSRQGGGAEARGA</sequence>
<keyword evidence="3" id="KW-1185">Reference proteome</keyword>
<organism evidence="2 3">
    <name type="scientific">Streptomyces hawaiiensis</name>
    <dbReference type="NCBI Taxonomy" id="67305"/>
    <lineage>
        <taxon>Bacteria</taxon>
        <taxon>Bacillati</taxon>
        <taxon>Actinomycetota</taxon>
        <taxon>Actinomycetes</taxon>
        <taxon>Kitasatosporales</taxon>
        <taxon>Streptomycetaceae</taxon>
        <taxon>Streptomyces</taxon>
    </lineage>
</organism>
<dbReference type="EMBL" id="CP021978">
    <property type="protein sequence ID" value="QCD59591.1"/>
    <property type="molecule type" value="Genomic_DNA"/>
</dbReference>
<accession>A0A6G5RP35</accession>
<dbReference type="RefSeq" id="WP_175436044.1">
    <property type="nucleotide sequence ID" value="NZ_CP021978.1"/>
</dbReference>
<dbReference type="Proteomes" id="UP000495940">
    <property type="component" value="Chromosome"/>
</dbReference>
<dbReference type="SUPFAM" id="SSF101898">
    <property type="entry name" value="NHL repeat"/>
    <property type="match status" value="1"/>
</dbReference>
<protein>
    <recommendedName>
        <fullName evidence="4">SMP-30/Gluconolactonase/LRE-like region domain-containing protein</fullName>
    </recommendedName>
</protein>
<feature type="region of interest" description="Disordered" evidence="1">
    <location>
        <begin position="171"/>
        <end position="196"/>
    </location>
</feature>
<name>A0A6G5RP35_9ACTN</name>
<evidence type="ECO:0000256" key="1">
    <source>
        <dbReference type="SAM" id="MobiDB-lite"/>
    </source>
</evidence>
<gene>
    <name evidence="2" type="ORF">CEB94_35905</name>
</gene>